<evidence type="ECO:0000256" key="1">
    <source>
        <dbReference type="ARBA" id="ARBA00018672"/>
    </source>
</evidence>
<gene>
    <name evidence="8" type="ORF">D5281_07135</name>
</gene>
<feature type="modified residue" description="4-aspartylphosphate" evidence="5">
    <location>
        <position position="76"/>
    </location>
</feature>
<keyword evidence="6" id="KW-0175">Coiled coil</keyword>
<dbReference type="Pfam" id="PF00072">
    <property type="entry name" value="Response_reg"/>
    <property type="match status" value="1"/>
</dbReference>
<dbReference type="GO" id="GO:0003677">
    <property type="term" value="F:DNA binding"/>
    <property type="evidence" value="ECO:0007669"/>
    <property type="project" value="UniProtKB-KW"/>
</dbReference>
<dbReference type="Proteomes" id="UP001154420">
    <property type="component" value="Unassembled WGS sequence"/>
</dbReference>
<comment type="function">
    <text evidence="4">May play the central regulatory role in sporulation. It may be an element of the effector pathway responsible for the activation of sporulation genes in response to nutritional stress. Spo0A may act in concert with spo0H (a sigma factor) to control the expression of some genes that are critical to the sporulation process.</text>
</comment>
<protein>
    <recommendedName>
        <fullName evidence="1">Stage 0 sporulation protein A homolog</fullName>
    </recommendedName>
</protein>
<dbReference type="Gene3D" id="1.10.10.60">
    <property type="entry name" value="Homeodomain-like"/>
    <property type="match status" value="1"/>
</dbReference>
<dbReference type="GO" id="GO:0000160">
    <property type="term" value="P:phosphorelay signal transduction system"/>
    <property type="evidence" value="ECO:0007669"/>
    <property type="project" value="InterPro"/>
</dbReference>
<dbReference type="SMART" id="SM00448">
    <property type="entry name" value="REC"/>
    <property type="match status" value="1"/>
</dbReference>
<reference evidence="8" key="1">
    <citation type="submission" date="2018-09" db="EMBL/GenBank/DDBJ databases">
        <title>Murine metabolic-syndrome-specific gut microbial biobank.</title>
        <authorList>
            <person name="Liu C."/>
        </authorList>
    </citation>
    <scope>NUCLEOTIDE SEQUENCE</scope>
    <source>
        <strain evidence="8">D42-62</strain>
    </source>
</reference>
<dbReference type="AlphaFoldDB" id="A0A9X5BFM7"/>
<keyword evidence="5" id="KW-0597">Phosphoprotein</keyword>
<dbReference type="PANTHER" id="PTHR42713:SF3">
    <property type="entry name" value="TRANSCRIPTIONAL REGULATORY PROTEIN HPTR"/>
    <property type="match status" value="1"/>
</dbReference>
<dbReference type="InterPro" id="IPR051552">
    <property type="entry name" value="HptR"/>
</dbReference>
<feature type="domain" description="Response regulatory" evidence="7">
    <location>
        <begin position="24"/>
        <end position="141"/>
    </location>
</feature>
<sequence length="472" mass="55282">MRKTEYVWRYVFQKNCRRMEVKYKILIVDDEKMIRMGIKNAMPWESMDIEKVYTAASAMEAAAVIKEYQPEIMITDISMTEMSGLELVEQIRKQNEGMRIIVLTGYDRFEYARQALQLRVHDFLLKPIDEKELKKSILKQVECLEKDRKHKEEDMSRSRAQGVRQQMALEQFMCGLILGKPEVKEGLDKFLEEFHFDREQDMRIGFLMPEVHGEEDAESSRFRMLTIRQICLGMVDGQKRGITFTDEKSRIVISFFCDKEKKEEELARQLVDILNDELEVKPRIVWGSVRSGFENLSVSYNDAVFVLEHEREAFEQIYTMDLNRKQEDIFQEVFQEFRTAMVCSIGEREKLFHIFDRFGMAVESYNLSAKYTRSCCFELASSVYFAYFTDTGGSANEQLSVLMKALSGAEREHALKVTAMFFDRLLAGEEGEVHELVKKVKRRIHENLADDLTVANLAGEFYVTPNYFTHVR</sequence>
<dbReference type="InterPro" id="IPR001789">
    <property type="entry name" value="Sig_transdc_resp-reg_receiver"/>
</dbReference>
<keyword evidence="2" id="KW-0963">Cytoplasm</keyword>
<dbReference type="EMBL" id="QZDT01000007">
    <property type="protein sequence ID" value="NBJ92377.1"/>
    <property type="molecule type" value="Genomic_DNA"/>
</dbReference>
<feature type="coiled-coil region" evidence="6">
    <location>
        <begin position="134"/>
        <end position="161"/>
    </location>
</feature>
<keyword evidence="9" id="KW-1185">Reference proteome</keyword>
<evidence type="ECO:0000313" key="9">
    <source>
        <dbReference type="Proteomes" id="UP001154420"/>
    </source>
</evidence>
<evidence type="ECO:0000256" key="6">
    <source>
        <dbReference type="SAM" id="Coils"/>
    </source>
</evidence>
<dbReference type="PROSITE" id="PS50110">
    <property type="entry name" value="RESPONSE_REGULATORY"/>
    <property type="match status" value="1"/>
</dbReference>
<dbReference type="PANTHER" id="PTHR42713">
    <property type="entry name" value="HISTIDINE KINASE-RELATED"/>
    <property type="match status" value="1"/>
</dbReference>
<dbReference type="InterPro" id="IPR011006">
    <property type="entry name" value="CheY-like_superfamily"/>
</dbReference>
<evidence type="ECO:0000256" key="5">
    <source>
        <dbReference type="PROSITE-ProRule" id="PRU00169"/>
    </source>
</evidence>
<evidence type="ECO:0000259" key="7">
    <source>
        <dbReference type="PROSITE" id="PS50110"/>
    </source>
</evidence>
<organism evidence="8 9">
    <name type="scientific">Parablautia muri</name>
    <dbReference type="NCBI Taxonomy" id="2320879"/>
    <lineage>
        <taxon>Bacteria</taxon>
        <taxon>Bacillati</taxon>
        <taxon>Bacillota</taxon>
        <taxon>Clostridia</taxon>
        <taxon>Lachnospirales</taxon>
        <taxon>Lachnospiraceae</taxon>
        <taxon>Parablautia</taxon>
    </lineage>
</organism>
<evidence type="ECO:0000256" key="3">
    <source>
        <dbReference type="ARBA" id="ARBA00023125"/>
    </source>
</evidence>
<evidence type="ECO:0000256" key="2">
    <source>
        <dbReference type="ARBA" id="ARBA00022490"/>
    </source>
</evidence>
<comment type="caution">
    <text evidence="8">The sequence shown here is derived from an EMBL/GenBank/DDBJ whole genome shotgun (WGS) entry which is preliminary data.</text>
</comment>
<name>A0A9X5BFM7_9FIRM</name>
<proteinExistence type="predicted"/>
<dbReference type="CDD" id="cd17536">
    <property type="entry name" value="REC_YesN-like"/>
    <property type="match status" value="1"/>
</dbReference>
<dbReference type="Gene3D" id="3.40.50.2300">
    <property type="match status" value="1"/>
</dbReference>
<dbReference type="SUPFAM" id="SSF52172">
    <property type="entry name" value="CheY-like"/>
    <property type="match status" value="1"/>
</dbReference>
<accession>A0A9X5BFM7</accession>
<evidence type="ECO:0000256" key="4">
    <source>
        <dbReference type="ARBA" id="ARBA00024867"/>
    </source>
</evidence>
<evidence type="ECO:0000313" key="8">
    <source>
        <dbReference type="EMBL" id="NBJ92377.1"/>
    </source>
</evidence>
<keyword evidence="3" id="KW-0238">DNA-binding</keyword>